<feature type="non-terminal residue" evidence="1">
    <location>
        <position position="1"/>
    </location>
</feature>
<proteinExistence type="predicted"/>
<gene>
    <name evidence="1" type="ORF">T11_14269</name>
</gene>
<dbReference type="AlphaFoldDB" id="A0A0V1HE86"/>
<reference evidence="1 2" key="1">
    <citation type="submission" date="2015-01" db="EMBL/GenBank/DDBJ databases">
        <title>Evolution of Trichinella species and genotypes.</title>
        <authorList>
            <person name="Korhonen P.K."/>
            <person name="Edoardo P."/>
            <person name="Giuseppe L.R."/>
            <person name="Gasser R.B."/>
        </authorList>
    </citation>
    <scope>NUCLEOTIDE SEQUENCE [LARGE SCALE GENOMIC DNA]</scope>
    <source>
        <strain evidence="1">ISS1029</strain>
    </source>
</reference>
<sequence>LAVSDSFNLCCTSTLKEMYTHCGCRKHRFDRFAKTRCCSRRQRIKLATNPSKEITSKRLKPGQKIFIKIDMKSKSKSFASVMHFHCCRSSLVRTMVIRLLWLVATVTFLLHCGQAGKFQCNDEFEQFFQCFGDNVKAILAESQGWEERKAAALKCFNDNNCKPPSLNYQEDVAQMTAKDKDKTMTFINCIKVTISQMVSVVEKCVANTIPGFEFHQINNDPPIDNNMENSYAYQSYYAIMKIGSAANNPDMCEVEKQSKVQACLKGLSSNLTGNSDQRIKDVCSKRNECFAKLDAVCQQKHQEMRQLMRTCSCSGLDMEQFKPDLISCMGGHLDDSKKVTLGAILQRMHDKYCKRMEEMSRVCK</sequence>
<accession>A0A0V1HE86</accession>
<comment type="caution">
    <text evidence="1">The sequence shown here is derived from an EMBL/GenBank/DDBJ whole genome shotgun (WGS) entry which is preliminary data.</text>
</comment>
<protein>
    <submittedName>
        <fullName evidence="1">Uncharacterized protein</fullName>
    </submittedName>
</protein>
<dbReference type="OrthoDB" id="5914389at2759"/>
<dbReference type="Proteomes" id="UP000055024">
    <property type="component" value="Unassembled WGS sequence"/>
</dbReference>
<name>A0A0V1HE86_9BILA</name>
<organism evidence="1 2">
    <name type="scientific">Trichinella zimbabwensis</name>
    <dbReference type="NCBI Taxonomy" id="268475"/>
    <lineage>
        <taxon>Eukaryota</taxon>
        <taxon>Metazoa</taxon>
        <taxon>Ecdysozoa</taxon>
        <taxon>Nematoda</taxon>
        <taxon>Enoplea</taxon>
        <taxon>Dorylaimia</taxon>
        <taxon>Trichinellida</taxon>
        <taxon>Trichinellidae</taxon>
        <taxon>Trichinella</taxon>
    </lineage>
</organism>
<dbReference type="EMBL" id="JYDP01000078">
    <property type="protein sequence ID" value="KRZ09006.1"/>
    <property type="molecule type" value="Genomic_DNA"/>
</dbReference>
<keyword evidence="2" id="KW-1185">Reference proteome</keyword>
<evidence type="ECO:0000313" key="1">
    <source>
        <dbReference type="EMBL" id="KRZ09006.1"/>
    </source>
</evidence>
<evidence type="ECO:0000313" key="2">
    <source>
        <dbReference type="Proteomes" id="UP000055024"/>
    </source>
</evidence>